<accession>A0A9P9I6F8</accession>
<evidence type="ECO:0000313" key="2">
    <source>
        <dbReference type="Proteomes" id="UP000717696"/>
    </source>
</evidence>
<organism evidence="1 2">
    <name type="scientific">Dactylonectria estremocensis</name>
    <dbReference type="NCBI Taxonomy" id="1079267"/>
    <lineage>
        <taxon>Eukaryota</taxon>
        <taxon>Fungi</taxon>
        <taxon>Dikarya</taxon>
        <taxon>Ascomycota</taxon>
        <taxon>Pezizomycotina</taxon>
        <taxon>Sordariomycetes</taxon>
        <taxon>Hypocreomycetidae</taxon>
        <taxon>Hypocreales</taxon>
        <taxon>Nectriaceae</taxon>
        <taxon>Dactylonectria</taxon>
    </lineage>
</organism>
<dbReference type="Proteomes" id="UP000717696">
    <property type="component" value="Unassembled WGS sequence"/>
</dbReference>
<comment type="caution">
    <text evidence="1">The sequence shown here is derived from an EMBL/GenBank/DDBJ whole genome shotgun (WGS) entry which is preliminary data.</text>
</comment>
<proteinExistence type="predicted"/>
<protein>
    <submittedName>
        <fullName evidence="1">Uncharacterized protein</fullName>
    </submittedName>
</protein>
<gene>
    <name evidence="1" type="ORF">B0J13DRAFT_392913</name>
</gene>
<reference evidence="1" key="1">
    <citation type="journal article" date="2021" name="Nat. Commun.">
        <title>Genetic determinants of endophytism in the Arabidopsis root mycobiome.</title>
        <authorList>
            <person name="Mesny F."/>
            <person name="Miyauchi S."/>
            <person name="Thiergart T."/>
            <person name="Pickel B."/>
            <person name="Atanasova L."/>
            <person name="Karlsson M."/>
            <person name="Huettel B."/>
            <person name="Barry K.W."/>
            <person name="Haridas S."/>
            <person name="Chen C."/>
            <person name="Bauer D."/>
            <person name="Andreopoulos W."/>
            <person name="Pangilinan J."/>
            <person name="LaButti K."/>
            <person name="Riley R."/>
            <person name="Lipzen A."/>
            <person name="Clum A."/>
            <person name="Drula E."/>
            <person name="Henrissat B."/>
            <person name="Kohler A."/>
            <person name="Grigoriev I.V."/>
            <person name="Martin F.M."/>
            <person name="Hacquard S."/>
        </authorList>
    </citation>
    <scope>NUCLEOTIDE SEQUENCE</scope>
    <source>
        <strain evidence="1">MPI-CAGE-AT-0021</strain>
    </source>
</reference>
<feature type="non-terminal residue" evidence="1">
    <location>
        <position position="73"/>
    </location>
</feature>
<name>A0A9P9I6F8_9HYPO</name>
<evidence type="ECO:0000313" key="1">
    <source>
        <dbReference type="EMBL" id="KAH7109563.1"/>
    </source>
</evidence>
<dbReference type="OrthoDB" id="341259at2759"/>
<dbReference type="EMBL" id="JAGMUU010000070">
    <property type="protein sequence ID" value="KAH7109563.1"/>
    <property type="molecule type" value="Genomic_DNA"/>
</dbReference>
<sequence>PMLRLASELLRSIAAQLESERDVNALARTNSRLFSGLDPFLYRHNVQQSESSALRWAALHGQGRTARKAIGAG</sequence>
<feature type="non-terminal residue" evidence="1">
    <location>
        <position position="1"/>
    </location>
</feature>
<keyword evidence="2" id="KW-1185">Reference proteome</keyword>
<dbReference type="AlphaFoldDB" id="A0A9P9I6F8"/>